<dbReference type="PROSITE" id="PS51012">
    <property type="entry name" value="ABC_TM2"/>
    <property type="match status" value="1"/>
</dbReference>
<gene>
    <name evidence="13" type="primary">kpsM</name>
    <name evidence="13" type="ORF">PSJ8397_03275</name>
</gene>
<keyword evidence="10 11" id="KW-0472">Membrane</keyword>
<dbReference type="PRINTS" id="PR00164">
    <property type="entry name" value="ABC2TRNSPORT"/>
</dbReference>
<organism evidence="13 14">
    <name type="scientific">Pseudooctadecabacter jejudonensis</name>
    <dbReference type="NCBI Taxonomy" id="1391910"/>
    <lineage>
        <taxon>Bacteria</taxon>
        <taxon>Pseudomonadati</taxon>
        <taxon>Pseudomonadota</taxon>
        <taxon>Alphaproteobacteria</taxon>
        <taxon>Rhodobacterales</taxon>
        <taxon>Paracoccaceae</taxon>
        <taxon>Pseudooctadecabacter</taxon>
    </lineage>
</organism>
<dbReference type="EMBL" id="FWFT01000007">
    <property type="protein sequence ID" value="SLN61851.1"/>
    <property type="molecule type" value="Genomic_DNA"/>
</dbReference>
<evidence type="ECO:0000256" key="1">
    <source>
        <dbReference type="ARBA" id="ARBA00004651"/>
    </source>
</evidence>
<keyword evidence="9" id="KW-0625">Polysaccharide transport</keyword>
<keyword evidence="7" id="KW-0972">Capsule biogenesis/degradation</keyword>
<keyword evidence="3 11" id="KW-0813">Transport</keyword>
<evidence type="ECO:0000313" key="13">
    <source>
        <dbReference type="EMBL" id="SLN61851.1"/>
    </source>
</evidence>
<feature type="transmembrane region" description="Helical" evidence="11">
    <location>
        <begin position="190"/>
        <end position="207"/>
    </location>
</feature>
<feature type="domain" description="ABC transmembrane type-2" evidence="12">
    <location>
        <begin position="45"/>
        <end position="266"/>
    </location>
</feature>
<accession>A0A1Y5TJG0</accession>
<dbReference type="PANTHER" id="PTHR30413:SF10">
    <property type="entry name" value="CAPSULE POLYSACCHARIDE EXPORT INNER-MEMBRANE PROTEIN CTRC"/>
    <property type="match status" value="1"/>
</dbReference>
<dbReference type="PANTHER" id="PTHR30413">
    <property type="entry name" value="INNER MEMBRANE TRANSPORT PERMEASE"/>
    <property type="match status" value="1"/>
</dbReference>
<proteinExistence type="inferred from homology"/>
<dbReference type="GO" id="GO:0140359">
    <property type="term" value="F:ABC-type transporter activity"/>
    <property type="evidence" value="ECO:0007669"/>
    <property type="project" value="InterPro"/>
</dbReference>
<evidence type="ECO:0000256" key="5">
    <source>
        <dbReference type="ARBA" id="ARBA00022597"/>
    </source>
</evidence>
<evidence type="ECO:0000256" key="6">
    <source>
        <dbReference type="ARBA" id="ARBA00022692"/>
    </source>
</evidence>
<protein>
    <recommendedName>
        <fullName evidence="11">Transport permease protein</fullName>
    </recommendedName>
</protein>
<evidence type="ECO:0000256" key="7">
    <source>
        <dbReference type="ARBA" id="ARBA00022903"/>
    </source>
</evidence>
<keyword evidence="4 11" id="KW-1003">Cell membrane</keyword>
<sequence>MTTHADLPPPLKPRVSRHLPRFASARTVLALMLREMSTTYGRSPGGYLWAILEPLAGIALLSIIFSIGFRSPALGINFAMFYATGMLPFVMFTDISGKLGQALNFSKHLLSYPRVTFLDAILARFLLNLITQIMVSYIIFMGIILTSETRITPDLAILVKSYFYMALLALSIGTFNCFMMKRFDIYQRAWGILMRPLFLLSCIFFLFDTIPQPYQDYLWFNPLVHIIGMVRDGFYGSYDAHYVSESYVLIVSLMSFSIGLLMLRRFHKSTLER</sequence>
<evidence type="ECO:0000259" key="12">
    <source>
        <dbReference type="PROSITE" id="PS51012"/>
    </source>
</evidence>
<dbReference type="AlphaFoldDB" id="A0A1Y5TJG0"/>
<dbReference type="OrthoDB" id="8479094at2"/>
<keyword evidence="8 11" id="KW-1133">Transmembrane helix</keyword>
<evidence type="ECO:0000256" key="8">
    <source>
        <dbReference type="ARBA" id="ARBA00022989"/>
    </source>
</evidence>
<comment type="subcellular location">
    <subcellularLocation>
        <location evidence="11">Cell inner membrane</location>
        <topology evidence="11">Multi-pass membrane protein</topology>
    </subcellularLocation>
    <subcellularLocation>
        <location evidence="1">Cell membrane</location>
        <topology evidence="1">Multi-pass membrane protein</topology>
    </subcellularLocation>
</comment>
<feature type="transmembrane region" description="Helical" evidence="11">
    <location>
        <begin position="121"/>
        <end position="145"/>
    </location>
</feature>
<name>A0A1Y5TJG0_9RHOB</name>
<keyword evidence="6 11" id="KW-0812">Transmembrane</keyword>
<comment type="similarity">
    <text evidence="2 11">Belongs to the ABC-2 integral membrane protein family.</text>
</comment>
<feature type="transmembrane region" description="Helical" evidence="11">
    <location>
        <begin position="246"/>
        <end position="263"/>
    </location>
</feature>
<evidence type="ECO:0000313" key="14">
    <source>
        <dbReference type="Proteomes" id="UP000193623"/>
    </source>
</evidence>
<dbReference type="InterPro" id="IPR047817">
    <property type="entry name" value="ABC2_TM_bact-type"/>
</dbReference>
<dbReference type="Proteomes" id="UP000193623">
    <property type="component" value="Unassembled WGS sequence"/>
</dbReference>
<evidence type="ECO:0000256" key="4">
    <source>
        <dbReference type="ARBA" id="ARBA00022475"/>
    </source>
</evidence>
<dbReference type="GO" id="GO:0015774">
    <property type="term" value="P:polysaccharide transport"/>
    <property type="evidence" value="ECO:0007669"/>
    <property type="project" value="UniProtKB-KW"/>
</dbReference>
<keyword evidence="14" id="KW-1185">Reference proteome</keyword>
<dbReference type="InterPro" id="IPR000412">
    <property type="entry name" value="ABC_2_transport"/>
</dbReference>
<reference evidence="13 14" key="1">
    <citation type="submission" date="2017-03" db="EMBL/GenBank/DDBJ databases">
        <authorList>
            <person name="Afonso C.L."/>
            <person name="Miller P.J."/>
            <person name="Scott M.A."/>
            <person name="Spackman E."/>
            <person name="Goraichik I."/>
            <person name="Dimitrov K.M."/>
            <person name="Suarez D.L."/>
            <person name="Swayne D.E."/>
        </authorList>
    </citation>
    <scope>NUCLEOTIDE SEQUENCE [LARGE SCALE GENOMIC DNA]</scope>
    <source>
        <strain evidence="13 14">CECT 8397</strain>
    </source>
</reference>
<keyword evidence="5" id="KW-0762">Sugar transport</keyword>
<evidence type="ECO:0000256" key="11">
    <source>
        <dbReference type="RuleBase" id="RU361157"/>
    </source>
</evidence>
<evidence type="ECO:0000256" key="10">
    <source>
        <dbReference type="ARBA" id="ARBA00023136"/>
    </source>
</evidence>
<dbReference type="GO" id="GO:0015920">
    <property type="term" value="P:lipopolysaccharide transport"/>
    <property type="evidence" value="ECO:0007669"/>
    <property type="project" value="TreeGrafter"/>
</dbReference>
<feature type="transmembrane region" description="Helical" evidence="11">
    <location>
        <begin position="46"/>
        <end position="67"/>
    </location>
</feature>
<evidence type="ECO:0000256" key="3">
    <source>
        <dbReference type="ARBA" id="ARBA00022448"/>
    </source>
</evidence>
<feature type="transmembrane region" description="Helical" evidence="11">
    <location>
        <begin position="79"/>
        <end position="100"/>
    </location>
</feature>
<feature type="transmembrane region" description="Helical" evidence="11">
    <location>
        <begin position="157"/>
        <end position="178"/>
    </location>
</feature>
<evidence type="ECO:0000256" key="2">
    <source>
        <dbReference type="ARBA" id="ARBA00007783"/>
    </source>
</evidence>
<evidence type="ECO:0000256" key="9">
    <source>
        <dbReference type="ARBA" id="ARBA00023047"/>
    </source>
</evidence>
<dbReference type="Pfam" id="PF01061">
    <property type="entry name" value="ABC2_membrane"/>
    <property type="match status" value="1"/>
</dbReference>
<dbReference type="GO" id="GO:0043190">
    <property type="term" value="C:ATP-binding cassette (ABC) transporter complex"/>
    <property type="evidence" value="ECO:0007669"/>
    <property type="project" value="InterPro"/>
</dbReference>
<dbReference type="InterPro" id="IPR013525">
    <property type="entry name" value="ABC2_TM"/>
</dbReference>